<evidence type="ECO:0000313" key="3">
    <source>
        <dbReference type="EMBL" id="MBO2445248.1"/>
    </source>
</evidence>
<feature type="domain" description="NACHT" evidence="2">
    <location>
        <begin position="145"/>
        <end position="271"/>
    </location>
</feature>
<dbReference type="Pfam" id="PF05729">
    <property type="entry name" value="NACHT"/>
    <property type="match status" value="1"/>
</dbReference>
<evidence type="ECO:0000313" key="4">
    <source>
        <dbReference type="Proteomes" id="UP000666915"/>
    </source>
</evidence>
<feature type="transmembrane region" description="Helical" evidence="1">
    <location>
        <begin position="38"/>
        <end position="55"/>
    </location>
</feature>
<keyword evidence="1" id="KW-0812">Transmembrane</keyword>
<keyword evidence="1" id="KW-1133">Transmembrane helix</keyword>
<dbReference type="RefSeq" id="WP_208274499.1">
    <property type="nucleotide sequence ID" value="NZ_BAAAGM010000014.1"/>
</dbReference>
<dbReference type="PANTHER" id="PTHR46844:SF1">
    <property type="entry name" value="SLR5058 PROTEIN"/>
    <property type="match status" value="1"/>
</dbReference>
<gene>
    <name evidence="3" type="ORF">J4557_47880</name>
</gene>
<protein>
    <submittedName>
        <fullName evidence="3">NACHT domain-containing protein</fullName>
    </submittedName>
</protein>
<dbReference type="SUPFAM" id="SSF52540">
    <property type="entry name" value="P-loop containing nucleoside triphosphate hydrolases"/>
    <property type="match status" value="2"/>
</dbReference>
<reference evidence="3 4" key="1">
    <citation type="submission" date="2021-03" db="EMBL/GenBank/DDBJ databases">
        <authorList>
            <person name="Kanchanasin P."/>
            <person name="Saeng-In P."/>
            <person name="Phongsopitanun W."/>
            <person name="Yuki M."/>
            <person name="Kudo T."/>
            <person name="Ohkuma M."/>
            <person name="Tanasupawat S."/>
        </authorList>
    </citation>
    <scope>NUCLEOTIDE SEQUENCE [LARGE SCALE GENOMIC DNA]</scope>
    <source>
        <strain evidence="3 4">L46</strain>
    </source>
</reference>
<comment type="caution">
    <text evidence="3">The sequence shown here is derived from an EMBL/GenBank/DDBJ whole genome shotgun (WGS) entry which is preliminary data.</text>
</comment>
<keyword evidence="4" id="KW-1185">Reference proteome</keyword>
<keyword evidence="1" id="KW-0472">Membrane</keyword>
<proteinExistence type="predicted"/>
<dbReference type="PANTHER" id="PTHR46844">
    <property type="entry name" value="SLR5058 PROTEIN"/>
    <property type="match status" value="1"/>
</dbReference>
<dbReference type="PROSITE" id="PS50837">
    <property type="entry name" value="NACHT"/>
    <property type="match status" value="1"/>
</dbReference>
<name>A0ABS3RG89_9ACTN</name>
<accession>A0ABS3RG89</accession>
<dbReference type="Gene3D" id="3.40.50.300">
    <property type="entry name" value="P-loop containing nucleotide triphosphate hydrolases"/>
    <property type="match status" value="2"/>
</dbReference>
<dbReference type="InterPro" id="IPR007111">
    <property type="entry name" value="NACHT_NTPase"/>
</dbReference>
<evidence type="ECO:0000256" key="1">
    <source>
        <dbReference type="SAM" id="Phobius"/>
    </source>
</evidence>
<dbReference type="EMBL" id="JAGEOK010000067">
    <property type="protein sequence ID" value="MBO2445248.1"/>
    <property type="molecule type" value="Genomic_DNA"/>
</dbReference>
<organism evidence="3 4">
    <name type="scientific">Actinomadura nitritigenes</name>
    <dbReference type="NCBI Taxonomy" id="134602"/>
    <lineage>
        <taxon>Bacteria</taxon>
        <taxon>Bacillati</taxon>
        <taxon>Actinomycetota</taxon>
        <taxon>Actinomycetes</taxon>
        <taxon>Streptosporangiales</taxon>
        <taxon>Thermomonosporaceae</taxon>
        <taxon>Actinomadura</taxon>
    </lineage>
</organism>
<evidence type="ECO:0000259" key="2">
    <source>
        <dbReference type="PROSITE" id="PS50837"/>
    </source>
</evidence>
<sequence>MRTTVLRAFALAVVGVSGVVLAGVITNQVLSDSRLSWTWAYAAFGAAGLIGLLVHQRKGGPTGAKLGRWRRVYLWSLRSSVERMETVGIITQSEYIPRMRDVYVDVRMEAAPLHVAAPESYVGRPAELAREPRSLRSVMDWGRGRVFVVLGGPGSGKTTMLRVLALALCDRNRPFWRWSPLPVLIYLREHRDMILADEAPELSEVAVSVGWLAGMVPARWLKRRLDQGGCLVLLDGLDEIADAADRSRFVVWVKQQTRRYPGNTYVVTSRPHGYLNNPLPDAEVLRLRTFSAEQISRYLHNWYEAVEQRAVGLEDARNSARAAAQAEDLELQLRTRPELLALAANPLLLTMIANVHRYRGALPGSRADLYAEICDVLIHRRQEAKGVVDVTGLRGGQKERVVRHLALAMMTARVRDVSAAEAKRILWDPLLQVASHVHPEDFLEEVRRSGLLVEVEYSRYAFAHITLQEYLAAAQIGQQPGLVDHLIANVDDNWWRETTVLWASFSDASPVVAACLEVKTATALSLAVECAEQALELSPELRHALDAVNNVGLDLPDRSGHGTTASINAFVDRSYGPRGSWLDQSARRVAGLLAAGRSLPAEDGLAAVVRDVQGRRARPGPRQALTPITEDERVLRLLVLAAETRTRRSRSAIDLYLAALSLLNGEDGPVGLEEVLRRLVAVIEGVTPKGADQGWAEGLRRLAATDEPAVFDLLLELLAEEGDLGELVLSAICDEPGLRAAAVAHFYLDGPENLRNAWLRAAKEWSENRWWLVHGLGALERLTLSKSGMASALETLAEYRDRAPEYLGDELSRIAKVLLSLQDFVGGRTFDEKEGALRSALRVADALGEDIRLAPTTLSVEVVEPVRASLHERTKAAYRELIENSPPLPEVSVALVRAAQDHSVIVQVKVANAEGRAAVEAATVLIDDDLVGFRWTSSDHTLPAPVRGGTSQIVVVRLEPADLYQGIRSFTLPVTLSYRTRLSKATALLTADLQVRVPASGDFAEVPNPYLDWASGRPVDRPDMFFGRDELINRARERFRSAAGPGAGLAIFGQRRAGKSSIRLQLVRRLREDGLPVADIGNIGELTPSRNMDPTRLLALLMWRIVESADKVLPGEAPLLPPDLRRADFLASPDPVFDCTQIFDGYRRAVPRAPSLIVTIDEFQYLQTWISQGLAPAAFLTAFKALVERRLFHLVIVGQSAIERLVRDDPNVFGVFSTERVSRLAPAPARRLIEWPIRLDGQTRHREGAVARILDLTGGNAFFIQRLCADLVEYMNEERAPLVTQADVDLVAQDFIERLTGADFDHLESHDTLDFSSADQRAALVAIARAGERGQATLDAVAHEYGGTGLRELLRHLVAHEVVQHDEGSYRIVVGLYREWLLKYMGAS</sequence>
<dbReference type="InterPro" id="IPR027417">
    <property type="entry name" value="P-loop_NTPase"/>
</dbReference>
<dbReference type="Proteomes" id="UP000666915">
    <property type="component" value="Unassembled WGS sequence"/>
</dbReference>